<keyword evidence="6" id="KW-1185">Reference proteome</keyword>
<dbReference type="Gene3D" id="3.40.50.2300">
    <property type="match status" value="2"/>
</dbReference>
<reference evidence="5 6" key="1">
    <citation type="submission" date="2020-08" db="EMBL/GenBank/DDBJ databases">
        <title>Genomic Encyclopedia of Type Strains, Phase IV (KMG-IV): sequencing the most valuable type-strain genomes for metagenomic binning, comparative biology and taxonomic classification.</title>
        <authorList>
            <person name="Goeker M."/>
        </authorList>
    </citation>
    <scope>NUCLEOTIDE SEQUENCE [LARGE SCALE GENOMIC DNA]</scope>
    <source>
        <strain evidence="5 6">DSM 25966</strain>
    </source>
</reference>
<sequence>MIACRSLSRSRKGVPVAQPGGIRHLAGTIAASLLTVAAFVSAPDAARAEDKPISIYFVGCAAPTGFHGYLARGAEEAGKNLGVNVTYVYPDQLTIPNQVQKIEEAIAAQANGIAVCAFAEDKAYAEIAARAKEAGIAFGSAAAPPSGAQIRDPNDFFLFRTGSDEAAAGKLTAQRLLSMGVKGRVVVANQQPGDASCQLRATSEIDALKAAGIEADFLELTMDPGQQSEALFNYLRVHPDTAAATSTCDVIDGFLSAKADSGRNDLILTGYDIVAQSLAAIKDGRQAFTIDQQQFWRGYMPVLLLTHYLKYGLIEGNYFLTGPTIVDKDNVERVSALVKEGYR</sequence>
<gene>
    <name evidence="5" type="ORF">GGR25_001384</name>
</gene>
<dbReference type="GO" id="GO:0030313">
    <property type="term" value="C:cell envelope"/>
    <property type="evidence" value="ECO:0007669"/>
    <property type="project" value="UniProtKB-SubCell"/>
</dbReference>
<evidence type="ECO:0000256" key="1">
    <source>
        <dbReference type="ARBA" id="ARBA00004196"/>
    </source>
</evidence>
<dbReference type="SUPFAM" id="SSF53822">
    <property type="entry name" value="Periplasmic binding protein-like I"/>
    <property type="match status" value="1"/>
</dbReference>
<evidence type="ECO:0000259" key="4">
    <source>
        <dbReference type="Pfam" id="PF13407"/>
    </source>
</evidence>
<dbReference type="GO" id="GO:0030246">
    <property type="term" value="F:carbohydrate binding"/>
    <property type="evidence" value="ECO:0007669"/>
    <property type="project" value="UniProtKB-ARBA"/>
</dbReference>
<comment type="subcellular location">
    <subcellularLocation>
        <location evidence="1">Cell envelope</location>
    </subcellularLocation>
</comment>
<keyword evidence="3" id="KW-0732">Signal</keyword>
<keyword evidence="5" id="KW-0813">Transport</keyword>
<evidence type="ECO:0000313" key="5">
    <source>
        <dbReference type="EMBL" id="MBB3930345.1"/>
    </source>
</evidence>
<dbReference type="PANTHER" id="PTHR46847:SF1">
    <property type="entry name" value="D-ALLOSE-BINDING PERIPLASMIC PROTEIN-RELATED"/>
    <property type="match status" value="1"/>
</dbReference>
<organism evidence="5 6">
    <name type="scientific">Kaistia hirudinis</name>
    <dbReference type="NCBI Taxonomy" id="1293440"/>
    <lineage>
        <taxon>Bacteria</taxon>
        <taxon>Pseudomonadati</taxon>
        <taxon>Pseudomonadota</taxon>
        <taxon>Alphaproteobacteria</taxon>
        <taxon>Hyphomicrobiales</taxon>
        <taxon>Kaistiaceae</taxon>
        <taxon>Kaistia</taxon>
    </lineage>
</organism>
<dbReference type="PANTHER" id="PTHR46847">
    <property type="entry name" value="D-ALLOSE-BINDING PERIPLASMIC PROTEIN-RELATED"/>
    <property type="match status" value="1"/>
</dbReference>
<feature type="domain" description="Periplasmic binding protein" evidence="4">
    <location>
        <begin position="55"/>
        <end position="310"/>
    </location>
</feature>
<protein>
    <submittedName>
        <fullName evidence="5">Simple sugar transport system substrate-binding protein</fullName>
    </submittedName>
</protein>
<comment type="similarity">
    <text evidence="2">Belongs to the bacterial solute-binding protein 2 family.</text>
</comment>
<evidence type="ECO:0000313" key="6">
    <source>
        <dbReference type="Proteomes" id="UP000553963"/>
    </source>
</evidence>
<evidence type="ECO:0000256" key="3">
    <source>
        <dbReference type="ARBA" id="ARBA00022729"/>
    </source>
</evidence>
<accession>A0A840APA6</accession>
<dbReference type="RefSeq" id="WP_183398012.1">
    <property type="nucleotide sequence ID" value="NZ_JACIDS010000002.1"/>
</dbReference>
<comment type="caution">
    <text evidence="5">The sequence shown here is derived from an EMBL/GenBank/DDBJ whole genome shotgun (WGS) entry which is preliminary data.</text>
</comment>
<dbReference type="AlphaFoldDB" id="A0A840APA6"/>
<evidence type="ECO:0000256" key="2">
    <source>
        <dbReference type="ARBA" id="ARBA00007639"/>
    </source>
</evidence>
<proteinExistence type="inferred from homology"/>
<dbReference type="Proteomes" id="UP000553963">
    <property type="component" value="Unassembled WGS sequence"/>
</dbReference>
<dbReference type="InterPro" id="IPR028082">
    <property type="entry name" value="Peripla_BP_I"/>
</dbReference>
<dbReference type="EMBL" id="JACIDS010000002">
    <property type="protein sequence ID" value="MBB3930345.1"/>
    <property type="molecule type" value="Genomic_DNA"/>
</dbReference>
<dbReference type="Pfam" id="PF13407">
    <property type="entry name" value="Peripla_BP_4"/>
    <property type="match status" value="1"/>
</dbReference>
<keyword evidence="5" id="KW-0762">Sugar transport</keyword>
<dbReference type="InterPro" id="IPR025997">
    <property type="entry name" value="SBP_2_dom"/>
</dbReference>
<name>A0A840APA6_9HYPH</name>